<dbReference type="AlphaFoldDB" id="A0A3B0V8Q9"/>
<protein>
    <recommendedName>
        <fullName evidence="1">Phosphatidic acid phosphatase type 2/haloperoxidase domain-containing protein</fullName>
    </recommendedName>
</protein>
<organism evidence="2">
    <name type="scientific">hydrothermal vent metagenome</name>
    <dbReference type="NCBI Taxonomy" id="652676"/>
    <lineage>
        <taxon>unclassified sequences</taxon>
        <taxon>metagenomes</taxon>
        <taxon>ecological metagenomes</taxon>
    </lineage>
</organism>
<gene>
    <name evidence="2" type="ORF">MNBD_CPR01-130</name>
</gene>
<dbReference type="Pfam" id="PF01569">
    <property type="entry name" value="PAP2"/>
    <property type="match status" value="1"/>
</dbReference>
<evidence type="ECO:0000313" key="2">
    <source>
        <dbReference type="EMBL" id="VAW33259.1"/>
    </source>
</evidence>
<dbReference type="SMART" id="SM00014">
    <property type="entry name" value="acidPPc"/>
    <property type="match status" value="1"/>
</dbReference>
<dbReference type="Gene3D" id="1.20.144.10">
    <property type="entry name" value="Phosphatidic acid phosphatase type 2/haloperoxidase"/>
    <property type="match status" value="1"/>
</dbReference>
<name>A0A3B0V8Q9_9ZZZZ</name>
<sequence length="171" mass="18981">MLNVIIIFSAKYLYLLSIGLFVLYGFSTKKHRNDFILFSLLVLPVSFLFGVFAGHFFYNPRPFVTSNIVPLIAHISDNGFPSDHALLTGTLASIMSIFDAPMAIVLWILAIFVGGARVLAHIHHTIDILGSYTIAIMSATILYPLISKLRAPFLRVLKSLGFGEKENPILK</sequence>
<reference evidence="2" key="1">
    <citation type="submission" date="2018-06" db="EMBL/GenBank/DDBJ databases">
        <authorList>
            <person name="Zhirakovskaya E."/>
        </authorList>
    </citation>
    <scope>NUCLEOTIDE SEQUENCE</scope>
</reference>
<accession>A0A3B0V8Q9</accession>
<evidence type="ECO:0000259" key="1">
    <source>
        <dbReference type="SMART" id="SM00014"/>
    </source>
</evidence>
<dbReference type="SUPFAM" id="SSF48317">
    <property type="entry name" value="Acid phosphatase/Vanadium-dependent haloperoxidase"/>
    <property type="match status" value="1"/>
</dbReference>
<feature type="domain" description="Phosphatidic acid phosphatase type 2/haloperoxidase" evidence="1">
    <location>
        <begin position="36"/>
        <end position="143"/>
    </location>
</feature>
<dbReference type="InterPro" id="IPR000326">
    <property type="entry name" value="PAP2/HPO"/>
</dbReference>
<dbReference type="EMBL" id="UOEV01000092">
    <property type="protein sequence ID" value="VAW33259.1"/>
    <property type="molecule type" value="Genomic_DNA"/>
</dbReference>
<proteinExistence type="predicted"/>
<dbReference type="InterPro" id="IPR036938">
    <property type="entry name" value="PAP2/HPO_sf"/>
</dbReference>